<reference evidence="2" key="1">
    <citation type="journal article" date="2019" name="IScience">
        <title>Narwhal Genome Reveals Long-Term Low Genetic Diversity despite Current Large Abundance Size.</title>
        <authorList>
            <person name="Westbury M.V."/>
            <person name="Petersen B."/>
            <person name="Garde E."/>
            <person name="Heide-Jorgensen M.P."/>
            <person name="Lorenzen E.D."/>
        </authorList>
    </citation>
    <scope>NUCLEOTIDE SEQUENCE [LARGE SCALE GENOMIC DNA]</scope>
</reference>
<protein>
    <submittedName>
        <fullName evidence="1">Uncharacterized protein</fullName>
    </submittedName>
</protein>
<dbReference type="InterPro" id="IPR013893">
    <property type="entry name" value="RNase_P_Rpp40"/>
</dbReference>
<dbReference type="EMBL" id="RWIC01000887">
    <property type="protein sequence ID" value="TKC39266.1"/>
    <property type="molecule type" value="Genomic_DNA"/>
</dbReference>
<dbReference type="GO" id="GO:0000171">
    <property type="term" value="F:ribonuclease MRP activity"/>
    <property type="evidence" value="ECO:0007669"/>
    <property type="project" value="TreeGrafter"/>
</dbReference>
<accession>A0A4U1ET71</accession>
<proteinExistence type="predicted"/>
<dbReference type="PANTHER" id="PTHR15396">
    <property type="entry name" value="RIBONUCLEASE P PROTEIN SUBUNIT P40"/>
    <property type="match status" value="1"/>
</dbReference>
<dbReference type="GO" id="GO:0004526">
    <property type="term" value="F:ribonuclease P activity"/>
    <property type="evidence" value="ECO:0007669"/>
    <property type="project" value="TreeGrafter"/>
</dbReference>
<name>A0A4U1ET71_MONMO</name>
<organism evidence="1 2">
    <name type="scientific">Monodon monoceros</name>
    <name type="common">Narwhal</name>
    <name type="synonym">Ceratodon monodon</name>
    <dbReference type="NCBI Taxonomy" id="40151"/>
    <lineage>
        <taxon>Eukaryota</taxon>
        <taxon>Metazoa</taxon>
        <taxon>Chordata</taxon>
        <taxon>Craniata</taxon>
        <taxon>Vertebrata</taxon>
        <taxon>Euteleostomi</taxon>
        <taxon>Mammalia</taxon>
        <taxon>Eutheria</taxon>
        <taxon>Laurasiatheria</taxon>
        <taxon>Artiodactyla</taxon>
        <taxon>Whippomorpha</taxon>
        <taxon>Cetacea</taxon>
        <taxon>Odontoceti</taxon>
        <taxon>Monodontidae</taxon>
        <taxon>Monodon</taxon>
    </lineage>
</organism>
<dbReference type="Proteomes" id="UP000308365">
    <property type="component" value="Unassembled WGS sequence"/>
</dbReference>
<dbReference type="Pfam" id="PF08584">
    <property type="entry name" value="Ribonuc_P_40"/>
    <property type="match status" value="1"/>
</dbReference>
<comment type="caution">
    <text evidence="1">The sequence shown here is derived from an EMBL/GenBank/DDBJ whole genome shotgun (WGS) entry which is preliminary data.</text>
</comment>
<dbReference type="AlphaFoldDB" id="A0A4U1ET71"/>
<dbReference type="GO" id="GO:0001682">
    <property type="term" value="P:tRNA 5'-leader removal"/>
    <property type="evidence" value="ECO:0007669"/>
    <property type="project" value="InterPro"/>
</dbReference>
<gene>
    <name evidence="1" type="ORF">EI555_000893</name>
</gene>
<evidence type="ECO:0000313" key="1">
    <source>
        <dbReference type="EMBL" id="TKC39266.1"/>
    </source>
</evidence>
<dbReference type="PANTHER" id="PTHR15396:SF1">
    <property type="entry name" value="RIBONUCLEASE P PROTEIN SUBUNIT P40"/>
    <property type="match status" value="1"/>
</dbReference>
<dbReference type="GO" id="GO:0000172">
    <property type="term" value="C:ribonuclease MRP complex"/>
    <property type="evidence" value="ECO:0007669"/>
    <property type="project" value="TreeGrafter"/>
</dbReference>
<sequence length="360" mass="41173">MPAGKGRGEPNAGRTCVRKTMAMLCRLREVPRHLLVCEKSNFGHEKSRHRHLVETHYHNYRVSFLIPECGILSKELKDLVMDSGPYYFVKDLPLHELIAHEFINTFVKKGKLILSLDKDTYEETGLQGRPSQYSGRKTMKFIVSIDLMDLSSKLDSKKYKRISWAFKEKKPLKFDFLLAWHQTGAEGSTMMSYFSNYRIQERQPKIALSTVTDLPCPVLRSGELRGEPEAACSAQELFEWLGAVFSNAELNNEPDNFISTYCCPQPSTVVAKACLCTITGFILPEKIRLLLEQLCRYFDEPKLAPWVTLSVQGFADSPVSWRENEHGFRKGGEHLYNFVVFSNRDYWLQLAVGANDDCPP</sequence>
<evidence type="ECO:0000313" key="2">
    <source>
        <dbReference type="Proteomes" id="UP000308365"/>
    </source>
</evidence>
<dbReference type="GO" id="GO:0030681">
    <property type="term" value="C:multimeric ribonuclease P complex"/>
    <property type="evidence" value="ECO:0007669"/>
    <property type="project" value="TreeGrafter"/>
</dbReference>
<dbReference type="GO" id="GO:0000447">
    <property type="term" value="P:endonucleolytic cleavage in ITS1 to separate SSU-rRNA from 5.8S rRNA and LSU-rRNA from tricistronic rRNA transcript (SSU-rRNA, 5.8S rRNA, LSU-rRNA)"/>
    <property type="evidence" value="ECO:0007669"/>
    <property type="project" value="TreeGrafter"/>
</dbReference>